<sequence>MVLVAALTCVLPLVGCGAPMASGPAVSAPTVTASPSATPSAVPPTAAVTVPVAGAGLDQQIPIAVAPVRIRIPAIGVDMSVQPEGLADTGAMALPPDPADAAWYRYGSWPGSAGGATVIAAHVDSLDYDIGPLARLPEVVAGTEMIVTTEEGREISYLVQAEGMVRKTDVDWPAVFDRSGPPRLTIVTCGGEFDYDRRTYLENVVVTALPQG</sequence>
<organism evidence="3 4">
    <name type="scientific">Orlajensenia leifsoniae</name>
    <dbReference type="NCBI Taxonomy" id="2561933"/>
    <lineage>
        <taxon>Bacteria</taxon>
        <taxon>Bacillati</taxon>
        <taxon>Actinomycetota</taxon>
        <taxon>Actinomycetes</taxon>
        <taxon>Micrococcales</taxon>
        <taxon>Microbacteriaceae</taxon>
        <taxon>Orlajensenia</taxon>
    </lineage>
</organism>
<dbReference type="RefSeq" id="WP_135118850.1">
    <property type="nucleotide sequence ID" value="NZ_SPQZ01000001.1"/>
</dbReference>
<feature type="chain" id="PRO_5021398369" evidence="2">
    <location>
        <begin position="28"/>
        <end position="212"/>
    </location>
</feature>
<dbReference type="SUPFAM" id="SSF63817">
    <property type="entry name" value="Sortase"/>
    <property type="match status" value="1"/>
</dbReference>
<dbReference type="CDD" id="cd05829">
    <property type="entry name" value="Sortase_F"/>
    <property type="match status" value="1"/>
</dbReference>
<evidence type="ECO:0000313" key="4">
    <source>
        <dbReference type="Proteomes" id="UP000298127"/>
    </source>
</evidence>
<keyword evidence="1" id="KW-0378">Hydrolase</keyword>
<dbReference type="Pfam" id="PF04203">
    <property type="entry name" value="Sortase"/>
    <property type="match status" value="1"/>
</dbReference>
<evidence type="ECO:0000256" key="2">
    <source>
        <dbReference type="SAM" id="SignalP"/>
    </source>
</evidence>
<proteinExistence type="predicted"/>
<reference evidence="3 4" key="1">
    <citation type="journal article" date="2018" name="J. Microbiol.">
        <title>Leifsonia flava sp. nov., a novel actinobacterium isolated from the rhizosphere of Aquilegia viridiflora.</title>
        <authorList>
            <person name="Cai Y."/>
            <person name="Tao W.Z."/>
            <person name="Ma Y.J."/>
            <person name="Cheng J."/>
            <person name="Zhang M.Y."/>
            <person name="Zhang Y.X."/>
        </authorList>
    </citation>
    <scope>NUCLEOTIDE SEQUENCE [LARGE SCALE GENOMIC DNA]</scope>
    <source>
        <strain evidence="3 4">SYP-B2174</strain>
    </source>
</reference>
<evidence type="ECO:0000313" key="3">
    <source>
        <dbReference type="EMBL" id="TFV99962.1"/>
    </source>
</evidence>
<dbReference type="EMBL" id="SPQZ01000001">
    <property type="protein sequence ID" value="TFV99962.1"/>
    <property type="molecule type" value="Genomic_DNA"/>
</dbReference>
<dbReference type="Gene3D" id="2.40.260.10">
    <property type="entry name" value="Sortase"/>
    <property type="match status" value="1"/>
</dbReference>
<evidence type="ECO:0000256" key="1">
    <source>
        <dbReference type="ARBA" id="ARBA00022801"/>
    </source>
</evidence>
<dbReference type="InterPro" id="IPR005754">
    <property type="entry name" value="Sortase"/>
</dbReference>
<accession>A0A4Y9R7T0</accession>
<gene>
    <name evidence="3" type="ORF">E4M00_01835</name>
</gene>
<feature type="signal peptide" evidence="2">
    <location>
        <begin position="1"/>
        <end position="27"/>
    </location>
</feature>
<name>A0A4Y9R7T0_9MICO</name>
<keyword evidence="4" id="KW-1185">Reference proteome</keyword>
<dbReference type="AlphaFoldDB" id="A0A4Y9R7T0"/>
<dbReference type="Proteomes" id="UP000298127">
    <property type="component" value="Unassembled WGS sequence"/>
</dbReference>
<dbReference type="GO" id="GO:0016787">
    <property type="term" value="F:hydrolase activity"/>
    <property type="evidence" value="ECO:0007669"/>
    <property type="project" value="UniProtKB-KW"/>
</dbReference>
<comment type="caution">
    <text evidence="3">The sequence shown here is derived from an EMBL/GenBank/DDBJ whole genome shotgun (WGS) entry which is preliminary data.</text>
</comment>
<protein>
    <submittedName>
        <fullName evidence="3">Class F sortase</fullName>
    </submittedName>
</protein>
<dbReference type="InterPro" id="IPR042001">
    <property type="entry name" value="Sortase_F"/>
</dbReference>
<keyword evidence="2" id="KW-0732">Signal</keyword>
<dbReference type="InterPro" id="IPR023365">
    <property type="entry name" value="Sortase_dom-sf"/>
</dbReference>